<dbReference type="GeneID" id="90765755"/>
<evidence type="ECO:0000313" key="2">
    <source>
        <dbReference type="Proteomes" id="UP000293719"/>
    </source>
</evidence>
<dbReference type="EMBL" id="CP036532">
    <property type="protein sequence ID" value="QBK29200.1"/>
    <property type="molecule type" value="Genomic_DNA"/>
</dbReference>
<protein>
    <recommendedName>
        <fullName evidence="3">CO dehydrogenase flavoprotein C-terminal domain-containing protein</fullName>
    </recommendedName>
</protein>
<organism evidence="1 2">
    <name type="scientific">Roseitalea porphyridii</name>
    <dbReference type="NCBI Taxonomy" id="1852022"/>
    <lineage>
        <taxon>Bacteria</taxon>
        <taxon>Pseudomonadati</taxon>
        <taxon>Pseudomonadota</taxon>
        <taxon>Alphaproteobacteria</taxon>
        <taxon>Hyphomicrobiales</taxon>
        <taxon>Ahrensiaceae</taxon>
        <taxon>Roseitalea</taxon>
    </lineage>
</organism>
<dbReference type="RefSeq" id="WP_131614902.1">
    <property type="nucleotide sequence ID" value="NZ_CP036532.1"/>
</dbReference>
<sequence length="65" mass="7028">MMRIANILAGDGDLCDDTIETAIAAADRRLDSLGGNGNVVPFDLYRVRRILALAIRLRRAGSEQG</sequence>
<keyword evidence="2" id="KW-1185">Reference proteome</keyword>
<dbReference type="Proteomes" id="UP000293719">
    <property type="component" value="Chromosome"/>
</dbReference>
<evidence type="ECO:0000313" key="1">
    <source>
        <dbReference type="EMBL" id="QBK29200.1"/>
    </source>
</evidence>
<reference evidence="1 2" key="1">
    <citation type="journal article" date="2017" name="Int. J. Syst. Evol. Microbiol.">
        <title>Roseitalea porphyridii gen. nov., sp. nov., isolated from a red alga, and reclassification of Hoeflea suaedae Chung et al. 2013 as Pseudohoeflea suaedae gen. nov., comb. nov.</title>
        <authorList>
            <person name="Hyeon J.W."/>
            <person name="Jeong S.E."/>
            <person name="Baek K."/>
            <person name="Jeon C.O."/>
        </authorList>
    </citation>
    <scope>NUCLEOTIDE SEQUENCE [LARGE SCALE GENOMIC DNA]</scope>
    <source>
        <strain evidence="1 2">MA7-20</strain>
    </source>
</reference>
<accession>A0A4P6UZ08</accession>
<gene>
    <name evidence="1" type="ORF">E0E05_00480</name>
</gene>
<dbReference type="AlphaFoldDB" id="A0A4P6UZ08"/>
<proteinExistence type="predicted"/>
<name>A0A4P6UZ08_9HYPH</name>
<evidence type="ECO:0008006" key="3">
    <source>
        <dbReference type="Google" id="ProtNLM"/>
    </source>
</evidence>
<dbReference type="KEGG" id="rpod:E0E05_00480"/>